<dbReference type="InterPro" id="IPR001128">
    <property type="entry name" value="Cyt_P450"/>
</dbReference>
<keyword evidence="3 6" id="KW-0349">Heme</keyword>
<accession>A0A8D0H5T9</accession>
<proteinExistence type="inferred from homology"/>
<dbReference type="InterPro" id="IPR002401">
    <property type="entry name" value="Cyt_P450_E_grp-I"/>
</dbReference>
<evidence type="ECO:0000256" key="2">
    <source>
        <dbReference type="ARBA" id="ARBA00010617"/>
    </source>
</evidence>
<keyword evidence="9" id="KW-1185">Reference proteome</keyword>
<keyword evidence="4 6" id="KW-0479">Metal-binding</keyword>
<dbReference type="GO" id="GO:0005506">
    <property type="term" value="F:iron ion binding"/>
    <property type="evidence" value="ECO:0007669"/>
    <property type="project" value="InterPro"/>
</dbReference>
<name>A0A8D0H5T9_SPHPU</name>
<sequence length="160" mass="18088">VLGPSHVARYEDRKVLPYTNAVVHEIQRCSSISAIGIMRKCAKDTTLQGFPITKGTLIFPNIYSFLYDPEQWETPQKFNPKHFLDKGGNFVNKEAFLPFGAGHRVCLGEQLARTKLFIFFVTLLQAFTFHLPEGVKKVNIEPVLGNILQPHPYTTCAVPR</sequence>
<comment type="similarity">
    <text evidence="2 7">Belongs to the cytochrome P450 family.</text>
</comment>
<evidence type="ECO:0000313" key="9">
    <source>
        <dbReference type="Proteomes" id="UP000694392"/>
    </source>
</evidence>
<keyword evidence="5 6" id="KW-0408">Iron</keyword>
<dbReference type="GO" id="GO:0006082">
    <property type="term" value="P:organic acid metabolic process"/>
    <property type="evidence" value="ECO:0007669"/>
    <property type="project" value="TreeGrafter"/>
</dbReference>
<dbReference type="Gene3D" id="1.10.630.10">
    <property type="entry name" value="Cytochrome P450"/>
    <property type="match status" value="1"/>
</dbReference>
<dbReference type="Pfam" id="PF00067">
    <property type="entry name" value="p450"/>
    <property type="match status" value="1"/>
</dbReference>
<dbReference type="Ensembl" id="ENSSPUT00000017154.1">
    <property type="protein sequence ID" value="ENSSPUP00000016091.1"/>
    <property type="gene ID" value="ENSSPUG00000012445.1"/>
</dbReference>
<evidence type="ECO:0000256" key="3">
    <source>
        <dbReference type="ARBA" id="ARBA00022617"/>
    </source>
</evidence>
<evidence type="ECO:0000256" key="4">
    <source>
        <dbReference type="ARBA" id="ARBA00022723"/>
    </source>
</evidence>
<keyword evidence="7" id="KW-0560">Oxidoreductase</keyword>
<keyword evidence="7" id="KW-0503">Monooxygenase</keyword>
<evidence type="ECO:0000256" key="1">
    <source>
        <dbReference type="ARBA" id="ARBA00001971"/>
    </source>
</evidence>
<evidence type="ECO:0000313" key="8">
    <source>
        <dbReference type="Ensembl" id="ENSSPUP00000016091.1"/>
    </source>
</evidence>
<dbReference type="GO" id="GO:0006805">
    <property type="term" value="P:xenobiotic metabolic process"/>
    <property type="evidence" value="ECO:0007669"/>
    <property type="project" value="TreeGrafter"/>
</dbReference>
<dbReference type="InterPro" id="IPR050182">
    <property type="entry name" value="Cytochrome_P450_fam2"/>
</dbReference>
<dbReference type="PANTHER" id="PTHR24300">
    <property type="entry name" value="CYTOCHROME P450 508A4-RELATED"/>
    <property type="match status" value="1"/>
</dbReference>
<dbReference type="InterPro" id="IPR036396">
    <property type="entry name" value="Cyt_P450_sf"/>
</dbReference>
<dbReference type="PANTHER" id="PTHR24300:SF368">
    <property type="entry name" value="CYTOCHROME P450, FAMILY 2, SUBFAMILY AB, POLYPEPTIDE 1"/>
    <property type="match status" value="1"/>
</dbReference>
<organism evidence="8 9">
    <name type="scientific">Sphenodon punctatus</name>
    <name type="common">Tuatara</name>
    <name type="synonym">Hatteria punctata</name>
    <dbReference type="NCBI Taxonomy" id="8508"/>
    <lineage>
        <taxon>Eukaryota</taxon>
        <taxon>Metazoa</taxon>
        <taxon>Chordata</taxon>
        <taxon>Craniata</taxon>
        <taxon>Vertebrata</taxon>
        <taxon>Euteleostomi</taxon>
        <taxon>Lepidosauria</taxon>
        <taxon>Sphenodontia</taxon>
        <taxon>Sphenodontidae</taxon>
        <taxon>Sphenodon</taxon>
    </lineage>
</organism>
<reference evidence="8" key="1">
    <citation type="submission" date="2025-08" db="UniProtKB">
        <authorList>
            <consortium name="Ensembl"/>
        </authorList>
    </citation>
    <scope>IDENTIFICATION</scope>
</reference>
<feature type="binding site" description="axial binding residue" evidence="6">
    <location>
        <position position="106"/>
    </location>
    <ligand>
        <name>heme</name>
        <dbReference type="ChEBI" id="CHEBI:30413"/>
    </ligand>
    <ligandPart>
        <name>Fe</name>
        <dbReference type="ChEBI" id="CHEBI:18248"/>
    </ligandPart>
</feature>
<dbReference type="AlphaFoldDB" id="A0A8D0H5T9"/>
<dbReference type="SUPFAM" id="SSF48264">
    <property type="entry name" value="Cytochrome P450"/>
    <property type="match status" value="1"/>
</dbReference>
<dbReference type="GO" id="GO:0020037">
    <property type="term" value="F:heme binding"/>
    <property type="evidence" value="ECO:0007669"/>
    <property type="project" value="InterPro"/>
</dbReference>
<dbReference type="GeneTree" id="ENSGT00940000163166"/>
<evidence type="ECO:0000256" key="5">
    <source>
        <dbReference type="ARBA" id="ARBA00023004"/>
    </source>
</evidence>
<dbReference type="PRINTS" id="PR00385">
    <property type="entry name" value="P450"/>
</dbReference>
<reference evidence="8" key="2">
    <citation type="submission" date="2025-09" db="UniProtKB">
        <authorList>
            <consortium name="Ensembl"/>
        </authorList>
    </citation>
    <scope>IDENTIFICATION</scope>
</reference>
<dbReference type="PROSITE" id="PS00086">
    <property type="entry name" value="CYTOCHROME_P450"/>
    <property type="match status" value="1"/>
</dbReference>
<dbReference type="GO" id="GO:0016712">
    <property type="term" value="F:oxidoreductase activity, acting on paired donors, with incorporation or reduction of molecular oxygen, reduced flavin or flavoprotein as one donor, and incorporation of one atom of oxygen"/>
    <property type="evidence" value="ECO:0007669"/>
    <property type="project" value="TreeGrafter"/>
</dbReference>
<dbReference type="Proteomes" id="UP000694392">
    <property type="component" value="Unplaced"/>
</dbReference>
<protein>
    <submittedName>
        <fullName evidence="8">Uncharacterized protein</fullName>
    </submittedName>
</protein>
<dbReference type="OMA" id="GVTHDGM"/>
<dbReference type="PRINTS" id="PR00463">
    <property type="entry name" value="EP450I"/>
</dbReference>
<evidence type="ECO:0000256" key="7">
    <source>
        <dbReference type="RuleBase" id="RU000461"/>
    </source>
</evidence>
<evidence type="ECO:0000256" key="6">
    <source>
        <dbReference type="PIRSR" id="PIRSR602401-1"/>
    </source>
</evidence>
<comment type="cofactor">
    <cofactor evidence="1 6">
        <name>heme</name>
        <dbReference type="ChEBI" id="CHEBI:30413"/>
    </cofactor>
</comment>
<dbReference type="GO" id="GO:0005737">
    <property type="term" value="C:cytoplasm"/>
    <property type="evidence" value="ECO:0007669"/>
    <property type="project" value="TreeGrafter"/>
</dbReference>
<dbReference type="InterPro" id="IPR017972">
    <property type="entry name" value="Cyt_P450_CS"/>
</dbReference>